<dbReference type="PROSITE" id="PS00474">
    <property type="entry name" value="RIBOSOMAL_L3"/>
    <property type="match status" value="1"/>
</dbReference>
<dbReference type="GO" id="GO:0003735">
    <property type="term" value="F:structural constituent of ribosome"/>
    <property type="evidence" value="ECO:0007669"/>
    <property type="project" value="InterPro"/>
</dbReference>
<dbReference type="AlphaFoldDB" id="A0A0F9VGN8"/>
<feature type="compositionally biased region" description="Basic residues" evidence="6">
    <location>
        <begin position="162"/>
        <end position="172"/>
    </location>
</feature>
<dbReference type="GO" id="GO:0022625">
    <property type="term" value="C:cytosolic large ribosomal subunit"/>
    <property type="evidence" value="ECO:0007669"/>
    <property type="project" value="TreeGrafter"/>
</dbReference>
<evidence type="ECO:0000256" key="3">
    <source>
        <dbReference type="ARBA" id="ARBA00022884"/>
    </source>
</evidence>
<dbReference type="InterPro" id="IPR019927">
    <property type="entry name" value="Ribosomal_uL3_bac/org-type"/>
</dbReference>
<evidence type="ECO:0000256" key="6">
    <source>
        <dbReference type="SAM" id="MobiDB-lite"/>
    </source>
</evidence>
<dbReference type="EMBL" id="LAZR01000539">
    <property type="protein sequence ID" value="KKN64963.1"/>
    <property type="molecule type" value="Genomic_DNA"/>
</dbReference>
<dbReference type="PANTHER" id="PTHR11229:SF16">
    <property type="entry name" value="LARGE RIBOSOMAL SUBUNIT PROTEIN UL3C"/>
    <property type="match status" value="1"/>
</dbReference>
<keyword evidence="3" id="KW-0694">RNA-binding</keyword>
<dbReference type="FunFam" id="3.30.160.810:FF:000001">
    <property type="entry name" value="50S ribosomal protein L3"/>
    <property type="match status" value="1"/>
</dbReference>
<comment type="caution">
    <text evidence="7">The sequence shown here is derived from an EMBL/GenBank/DDBJ whole genome shotgun (WGS) entry which is preliminary data.</text>
</comment>
<dbReference type="Gene3D" id="3.30.160.810">
    <property type="match status" value="1"/>
</dbReference>
<dbReference type="NCBIfam" id="TIGR03625">
    <property type="entry name" value="L3_bact"/>
    <property type="match status" value="1"/>
</dbReference>
<evidence type="ECO:0000313" key="7">
    <source>
        <dbReference type="EMBL" id="KKN64963.1"/>
    </source>
</evidence>
<evidence type="ECO:0000256" key="5">
    <source>
        <dbReference type="ARBA" id="ARBA00023274"/>
    </source>
</evidence>
<gene>
    <name evidence="7" type="ORF">LCGC14_0486600</name>
</gene>
<evidence type="ECO:0008006" key="8">
    <source>
        <dbReference type="Google" id="ProtNLM"/>
    </source>
</evidence>
<dbReference type="InterPro" id="IPR000597">
    <property type="entry name" value="Ribosomal_uL3"/>
</dbReference>
<keyword evidence="4" id="KW-0689">Ribosomal protein</keyword>
<dbReference type="InterPro" id="IPR009000">
    <property type="entry name" value="Transl_B-barrel_sf"/>
</dbReference>
<dbReference type="HAMAP" id="MF_01325_B">
    <property type="entry name" value="Ribosomal_uL3_B"/>
    <property type="match status" value="1"/>
</dbReference>
<dbReference type="GO" id="GO:0019843">
    <property type="term" value="F:rRNA binding"/>
    <property type="evidence" value="ECO:0007669"/>
    <property type="project" value="UniProtKB-KW"/>
</dbReference>
<name>A0A0F9VGN8_9ZZZZ</name>
<evidence type="ECO:0000256" key="1">
    <source>
        <dbReference type="ARBA" id="ARBA00006540"/>
    </source>
</evidence>
<dbReference type="PANTHER" id="PTHR11229">
    <property type="entry name" value="50S RIBOSOMAL PROTEIN L3"/>
    <property type="match status" value="1"/>
</dbReference>
<proteinExistence type="inferred from homology"/>
<dbReference type="GO" id="GO:0006412">
    <property type="term" value="P:translation"/>
    <property type="evidence" value="ECO:0007669"/>
    <property type="project" value="InterPro"/>
</dbReference>
<protein>
    <recommendedName>
        <fullName evidence="8">50S ribosomal protein L3</fullName>
    </recommendedName>
</protein>
<dbReference type="InterPro" id="IPR019926">
    <property type="entry name" value="Ribosomal_uL3_CS"/>
</dbReference>
<organism evidence="7">
    <name type="scientific">marine sediment metagenome</name>
    <dbReference type="NCBI Taxonomy" id="412755"/>
    <lineage>
        <taxon>unclassified sequences</taxon>
        <taxon>metagenomes</taxon>
        <taxon>ecological metagenomes</taxon>
    </lineage>
</organism>
<feature type="region of interest" description="Disordered" evidence="6">
    <location>
        <begin position="145"/>
        <end position="172"/>
    </location>
</feature>
<sequence>MIPAMLGKKIGMTQVFDDEGVLHPVTVVEAKPCRVLQIKSDQSDGYNAVQIGVIDVKAHRATKPQIGHAAKANAAPKRFVREVRLDGPAEDVEVGQAVTVEVFDEVKFVDVVGTSKGRGFAGVMKRHNFKGLGDGHGVKRMHRAGGSISSHGSDLGGGGNVKKGKRMAGHMGHARCTTRNHRLIAVDKENGLLLIKGALPGANGDMVFVRVSKTAKVNS</sequence>
<evidence type="ECO:0000256" key="2">
    <source>
        <dbReference type="ARBA" id="ARBA00022730"/>
    </source>
</evidence>
<dbReference type="Gene3D" id="2.40.30.10">
    <property type="entry name" value="Translation factors"/>
    <property type="match status" value="1"/>
</dbReference>
<accession>A0A0F9VGN8</accession>
<comment type="similarity">
    <text evidence="1">Belongs to the universal ribosomal protein uL3 family.</text>
</comment>
<keyword evidence="2" id="KW-0699">rRNA-binding</keyword>
<evidence type="ECO:0000256" key="4">
    <source>
        <dbReference type="ARBA" id="ARBA00022980"/>
    </source>
</evidence>
<dbReference type="Pfam" id="PF00297">
    <property type="entry name" value="Ribosomal_L3"/>
    <property type="match status" value="1"/>
</dbReference>
<keyword evidence="5" id="KW-0687">Ribonucleoprotein</keyword>
<dbReference type="SUPFAM" id="SSF50447">
    <property type="entry name" value="Translation proteins"/>
    <property type="match status" value="1"/>
</dbReference>
<reference evidence="7" key="1">
    <citation type="journal article" date="2015" name="Nature">
        <title>Complex archaea that bridge the gap between prokaryotes and eukaryotes.</title>
        <authorList>
            <person name="Spang A."/>
            <person name="Saw J.H."/>
            <person name="Jorgensen S.L."/>
            <person name="Zaremba-Niedzwiedzka K."/>
            <person name="Martijn J."/>
            <person name="Lind A.E."/>
            <person name="van Eijk R."/>
            <person name="Schleper C."/>
            <person name="Guy L."/>
            <person name="Ettema T.J."/>
        </authorList>
    </citation>
    <scope>NUCLEOTIDE SEQUENCE</scope>
</reference>